<dbReference type="GO" id="GO:0022625">
    <property type="term" value="C:cytosolic large ribosomal subunit"/>
    <property type="evidence" value="ECO:0007669"/>
    <property type="project" value="TreeGrafter"/>
</dbReference>
<dbReference type="Gene3D" id="3.10.440.10">
    <property type="match status" value="1"/>
</dbReference>
<dbReference type="OrthoDB" id="9739313at2759"/>
<evidence type="ECO:0000313" key="6">
    <source>
        <dbReference type="Proteomes" id="UP001055439"/>
    </source>
</evidence>
<evidence type="ECO:0000256" key="4">
    <source>
        <dbReference type="SAM" id="MobiDB-lite"/>
    </source>
</evidence>
<gene>
    <name evidence="5" type="ORF">MUK42_32335</name>
</gene>
<feature type="compositionally biased region" description="Basic and acidic residues" evidence="4">
    <location>
        <begin position="87"/>
        <end position="100"/>
    </location>
</feature>
<accession>A0A9E7FHK7</accession>
<evidence type="ECO:0000256" key="2">
    <source>
        <dbReference type="ARBA" id="ARBA00022980"/>
    </source>
</evidence>
<keyword evidence="6" id="KW-1185">Reference proteome</keyword>
<dbReference type="EMBL" id="CP097506">
    <property type="protein sequence ID" value="URD95750.1"/>
    <property type="molecule type" value="Genomic_DNA"/>
</dbReference>
<dbReference type="PANTHER" id="PTHR10956">
    <property type="entry name" value="60S RIBOSOMAL PROTEIN L31"/>
    <property type="match status" value="1"/>
</dbReference>
<evidence type="ECO:0000313" key="5">
    <source>
        <dbReference type="EMBL" id="URD95750.1"/>
    </source>
</evidence>
<dbReference type="InterPro" id="IPR000054">
    <property type="entry name" value="Ribosomal_eL31"/>
</dbReference>
<dbReference type="SUPFAM" id="SSF54575">
    <property type="entry name" value="Ribosomal protein L31e"/>
    <property type="match status" value="1"/>
</dbReference>
<reference evidence="5" key="1">
    <citation type="submission" date="2022-05" db="EMBL/GenBank/DDBJ databases">
        <title>The Musa troglodytarum L. genome provides insights into the mechanism of non-climacteric behaviour and enrichment of carotenoids.</title>
        <authorList>
            <person name="Wang J."/>
        </authorList>
    </citation>
    <scope>NUCLEOTIDE SEQUENCE</scope>
    <source>
        <tissue evidence="5">Leaf</tissue>
    </source>
</reference>
<keyword evidence="2 5" id="KW-0689">Ribosomal protein</keyword>
<proteinExistence type="inferred from homology"/>
<dbReference type="PANTHER" id="PTHR10956:SF0">
    <property type="entry name" value="60S RIBOSOMAL PROTEIN L31"/>
    <property type="match status" value="1"/>
</dbReference>
<keyword evidence="3" id="KW-0687">Ribonucleoprotein</keyword>
<dbReference type="GO" id="GO:0002181">
    <property type="term" value="P:cytoplasmic translation"/>
    <property type="evidence" value="ECO:0007669"/>
    <property type="project" value="TreeGrafter"/>
</dbReference>
<evidence type="ECO:0000256" key="1">
    <source>
        <dbReference type="ARBA" id="ARBA00010808"/>
    </source>
</evidence>
<dbReference type="InterPro" id="IPR023621">
    <property type="entry name" value="Ribosomal_eL31_dom_sf"/>
</dbReference>
<name>A0A9E7FHK7_9LILI</name>
<organism evidence="5 6">
    <name type="scientific">Musa troglodytarum</name>
    <name type="common">fe'i banana</name>
    <dbReference type="NCBI Taxonomy" id="320322"/>
    <lineage>
        <taxon>Eukaryota</taxon>
        <taxon>Viridiplantae</taxon>
        <taxon>Streptophyta</taxon>
        <taxon>Embryophyta</taxon>
        <taxon>Tracheophyta</taxon>
        <taxon>Spermatophyta</taxon>
        <taxon>Magnoliopsida</taxon>
        <taxon>Liliopsida</taxon>
        <taxon>Zingiberales</taxon>
        <taxon>Musaceae</taxon>
        <taxon>Musa</taxon>
    </lineage>
</organism>
<comment type="similarity">
    <text evidence="1">Belongs to the eukaryotic ribosomal protein eL31 family.</text>
</comment>
<feature type="region of interest" description="Disordered" evidence="4">
    <location>
        <begin position="70"/>
        <end position="100"/>
    </location>
</feature>
<protein>
    <submittedName>
        <fullName evidence="5">60s ribosomal protein</fullName>
    </submittedName>
</protein>
<dbReference type="AlphaFoldDB" id="A0A9E7FHK7"/>
<dbReference type="GO" id="GO:0003735">
    <property type="term" value="F:structural constituent of ribosome"/>
    <property type="evidence" value="ECO:0007669"/>
    <property type="project" value="InterPro"/>
</dbReference>
<dbReference type="Proteomes" id="UP001055439">
    <property type="component" value="Chromosome 4"/>
</dbReference>
<dbReference type="Pfam" id="PF01198">
    <property type="entry name" value="Ribosomal_L31e"/>
    <property type="match status" value="1"/>
</dbReference>
<dbReference type="SMART" id="SM01380">
    <property type="entry name" value="Ribosomal_L31e"/>
    <property type="match status" value="1"/>
</dbReference>
<sequence>MGPVVRYSELRTFKMMPPKAIKEIRKFAQKAVGTRDERFDVKLNKHIWSRGIQSVPRRVRVRIAGNRNGEDANEELFRDRGRKKKEREKVGRKREGGDVRRRAAVVQEVMGEDVVATIRSHQKP</sequence>
<evidence type="ECO:0000256" key="3">
    <source>
        <dbReference type="ARBA" id="ARBA00023274"/>
    </source>
</evidence>